<organism evidence="10 11">
    <name type="scientific">Salipaludibacillus agaradhaerens</name>
    <name type="common">Bacillus agaradhaerens</name>
    <dbReference type="NCBI Taxonomy" id="76935"/>
    <lineage>
        <taxon>Bacteria</taxon>
        <taxon>Bacillati</taxon>
        <taxon>Bacillota</taxon>
        <taxon>Bacilli</taxon>
        <taxon>Bacillales</taxon>
        <taxon>Bacillaceae</taxon>
    </lineage>
</organism>
<reference evidence="10" key="1">
    <citation type="submission" date="2020-06" db="EMBL/GenBank/DDBJ databases">
        <title>Insight into the genomes of haloalkaliphilic bacilli from Kenyan soda lakes.</title>
        <authorList>
            <person name="Mwirichia R."/>
            <person name="Villamizar G.C."/>
            <person name="Poehlein A."/>
            <person name="Mugweru J."/>
            <person name="Kipnyargis A."/>
            <person name="Kiplimo D."/>
            <person name="Orwa P."/>
            <person name="Daniel R."/>
        </authorList>
    </citation>
    <scope>NUCLEOTIDE SEQUENCE</scope>
    <source>
        <strain evidence="10">B1096_S55</strain>
    </source>
</reference>
<proteinExistence type="inferred from homology"/>
<feature type="transmembrane region" description="Helical" evidence="7">
    <location>
        <begin position="12"/>
        <end position="34"/>
    </location>
</feature>
<gene>
    <name evidence="10" type="ORF">HXA33_18830</name>
</gene>
<dbReference type="PROSITE" id="PS50885">
    <property type="entry name" value="HAMP"/>
    <property type="match status" value="1"/>
</dbReference>
<dbReference type="AlphaFoldDB" id="A0A9Q4FZA1"/>
<dbReference type="InterPro" id="IPR004089">
    <property type="entry name" value="MCPsignal_dom"/>
</dbReference>
<evidence type="ECO:0000256" key="1">
    <source>
        <dbReference type="ARBA" id="ARBA00004236"/>
    </source>
</evidence>
<feature type="domain" description="Methyl-accepting transducer" evidence="8">
    <location>
        <begin position="142"/>
        <end position="378"/>
    </location>
</feature>
<evidence type="ECO:0000256" key="3">
    <source>
        <dbReference type="ARBA" id="ARBA00023136"/>
    </source>
</evidence>
<protein>
    <submittedName>
        <fullName evidence="10">Methyl-accepting chemotaxis protein</fullName>
    </submittedName>
</protein>
<sequence length="428" mass="45700">MRVRGLGLRGKMVLGICSVAAITYAISAFFIFFLHDIIGESLGLNPDSFLIAVLILGVIWCGILGYFGAGFIVKPLKQLETAAVKVAEGDIRHNVEVPRSQDELYALAIAYNHMIDSLRSMVADVNRNFNATNEKVLNIKQSSSDAAAQAESISRTVGEISSGAEGSAHAIQQTAERIEEVTVIGAQVQSHAYDSNKMSKDMLTTLKESREVIQSLVAGIQQLSNTHQASLDSVQRLEGNAAKVGEIVSLVGEMAEQTNLLALNASIEAARAGEQGKGFAVVADEVRKLADQSTTAVQGISELVKNMQNDVSHVASQIKDQVEAANLEAVKGTKTNETIAEMGDSVNEVASSIKEILELIEKQMHYVETTGEESQNVAAIAEQTSAGAADVATVIDDQTAVILEVATSAEILLDQANDLKKTISRFTV</sequence>
<keyword evidence="7" id="KW-1133">Transmembrane helix</keyword>
<accession>A0A9Q4FZA1</accession>
<name>A0A9Q4FZA1_SALAG</name>
<feature type="transmembrane region" description="Helical" evidence="7">
    <location>
        <begin position="49"/>
        <end position="73"/>
    </location>
</feature>
<dbReference type="PROSITE" id="PS50111">
    <property type="entry name" value="CHEMOTAXIS_TRANSDUC_2"/>
    <property type="match status" value="1"/>
</dbReference>
<dbReference type="Gene3D" id="1.10.287.950">
    <property type="entry name" value="Methyl-accepting chemotaxis protein"/>
    <property type="match status" value="1"/>
</dbReference>
<dbReference type="InterPro" id="IPR003660">
    <property type="entry name" value="HAMP_dom"/>
</dbReference>
<keyword evidence="2" id="KW-1003">Cell membrane</keyword>
<dbReference type="SMART" id="SM00283">
    <property type="entry name" value="MA"/>
    <property type="match status" value="1"/>
</dbReference>
<keyword evidence="4 6" id="KW-0807">Transducer</keyword>
<dbReference type="Proteomes" id="UP001057753">
    <property type="component" value="Unassembled WGS sequence"/>
</dbReference>
<dbReference type="GO" id="GO:0005886">
    <property type="term" value="C:plasma membrane"/>
    <property type="evidence" value="ECO:0007669"/>
    <property type="project" value="UniProtKB-SubCell"/>
</dbReference>
<evidence type="ECO:0000259" key="9">
    <source>
        <dbReference type="PROSITE" id="PS50885"/>
    </source>
</evidence>
<keyword evidence="11" id="KW-1185">Reference proteome</keyword>
<evidence type="ECO:0000256" key="5">
    <source>
        <dbReference type="ARBA" id="ARBA00029447"/>
    </source>
</evidence>
<dbReference type="GO" id="GO:0007165">
    <property type="term" value="P:signal transduction"/>
    <property type="evidence" value="ECO:0007669"/>
    <property type="project" value="UniProtKB-KW"/>
</dbReference>
<dbReference type="PANTHER" id="PTHR32089:SF112">
    <property type="entry name" value="LYSOZYME-LIKE PROTEIN-RELATED"/>
    <property type="match status" value="1"/>
</dbReference>
<dbReference type="RefSeq" id="WP_257822973.1">
    <property type="nucleotide sequence ID" value="NZ_JABXYM010000002.1"/>
</dbReference>
<evidence type="ECO:0000256" key="6">
    <source>
        <dbReference type="PROSITE-ProRule" id="PRU00284"/>
    </source>
</evidence>
<evidence type="ECO:0000313" key="11">
    <source>
        <dbReference type="Proteomes" id="UP001057753"/>
    </source>
</evidence>
<evidence type="ECO:0000256" key="2">
    <source>
        <dbReference type="ARBA" id="ARBA00022475"/>
    </source>
</evidence>
<dbReference type="SMART" id="SM00304">
    <property type="entry name" value="HAMP"/>
    <property type="match status" value="1"/>
</dbReference>
<keyword evidence="7" id="KW-0812">Transmembrane</keyword>
<comment type="subcellular location">
    <subcellularLocation>
        <location evidence="1">Cell membrane</location>
    </subcellularLocation>
</comment>
<dbReference type="SUPFAM" id="SSF58104">
    <property type="entry name" value="Methyl-accepting chemotaxis protein (MCP) signaling domain"/>
    <property type="match status" value="1"/>
</dbReference>
<keyword evidence="3 7" id="KW-0472">Membrane</keyword>
<comment type="caution">
    <text evidence="10">The sequence shown here is derived from an EMBL/GenBank/DDBJ whole genome shotgun (WGS) entry which is preliminary data.</text>
</comment>
<dbReference type="Pfam" id="PF00015">
    <property type="entry name" value="MCPsignal"/>
    <property type="match status" value="1"/>
</dbReference>
<evidence type="ECO:0000256" key="7">
    <source>
        <dbReference type="SAM" id="Phobius"/>
    </source>
</evidence>
<evidence type="ECO:0000313" key="10">
    <source>
        <dbReference type="EMBL" id="MCR6098565.1"/>
    </source>
</evidence>
<dbReference type="CDD" id="cd06225">
    <property type="entry name" value="HAMP"/>
    <property type="match status" value="1"/>
</dbReference>
<evidence type="ECO:0000256" key="4">
    <source>
        <dbReference type="ARBA" id="ARBA00023224"/>
    </source>
</evidence>
<dbReference type="Pfam" id="PF00672">
    <property type="entry name" value="HAMP"/>
    <property type="match status" value="1"/>
</dbReference>
<comment type="similarity">
    <text evidence="5">Belongs to the methyl-accepting chemotaxis (MCP) protein family.</text>
</comment>
<dbReference type="PANTHER" id="PTHR32089">
    <property type="entry name" value="METHYL-ACCEPTING CHEMOTAXIS PROTEIN MCPB"/>
    <property type="match status" value="1"/>
</dbReference>
<evidence type="ECO:0000259" key="8">
    <source>
        <dbReference type="PROSITE" id="PS50111"/>
    </source>
</evidence>
<feature type="domain" description="HAMP" evidence="9">
    <location>
        <begin position="70"/>
        <end position="123"/>
    </location>
</feature>
<dbReference type="EMBL" id="JABXYM010000002">
    <property type="protein sequence ID" value="MCR6098565.1"/>
    <property type="molecule type" value="Genomic_DNA"/>
</dbReference>